<evidence type="ECO:0000313" key="8">
    <source>
        <dbReference type="EMBL" id="WFT76893.1"/>
    </source>
</evidence>
<keyword evidence="3 6" id="KW-0812">Transmembrane</keyword>
<evidence type="ECO:0000256" key="3">
    <source>
        <dbReference type="ARBA" id="ARBA00022692"/>
    </source>
</evidence>
<name>A0ABY8J332_9BACI</name>
<dbReference type="InterPro" id="IPR018461">
    <property type="entry name" value="Na/H_Antiport_NhaC-like_C"/>
</dbReference>
<feature type="transmembrane region" description="Helical" evidence="6">
    <location>
        <begin position="74"/>
        <end position="96"/>
    </location>
</feature>
<dbReference type="PANTHER" id="PTHR43478:SF1">
    <property type="entry name" value="NA+_H+ ANTIPORTER NHAC-LIKE C-TERMINAL DOMAIN-CONTAINING PROTEIN"/>
    <property type="match status" value="1"/>
</dbReference>
<keyword evidence="9" id="KW-1185">Reference proteome</keyword>
<evidence type="ECO:0000256" key="4">
    <source>
        <dbReference type="ARBA" id="ARBA00022989"/>
    </source>
</evidence>
<sequence length="530" mass="56991">MEFVNSVFSLIPPLLAIIMVIVTRRVLLSLGIGIFLGALMLQQFDFAGAVAKIFNTVRDIFVAMNESAWEFNTWNLFILLFLLILGIMTAFISMAGGTRAFGNWAIHRVKSRKGAKLLTVFLGLIVFIDDYFNSLAVGQVSRPLTDRHRISRAKLAYFLDSTAAPVCVISPISSWGAYIIGLIGTVLATHQVAEYSAFTGFLYMIPMNLYAVVAILLVIATAWFNINFGLMRSHEDRAVGMDEGLGNEENQDVLTNLPESHQGKVGDLIWPIIALLVGTVGAMVYTGYQAVAATGINVTILAIFENTAVAKSLVYGGLAGLIVTLLVFLPKGFSFKDWMLGFKSGIQSMLPAIYILITAWTITTIISQLETGAYLAGLVQEWNIPLGLLPALVFILAAFMAFSTGTSWGTFGLMLPIAGQIAANTDVSYMLPMLAAVLAGSVLGDHCSPISDTTILSSTGAGCDHMDHVNTQLPYAIIAGAIATIGYLVLGFTGSIILGCAASILLLVVFVWYMKKSVKPIVEGKLAKNG</sequence>
<accession>A0ABY8J332</accession>
<feature type="transmembrane region" description="Helical" evidence="6">
    <location>
        <begin position="308"/>
        <end position="329"/>
    </location>
</feature>
<dbReference type="RefSeq" id="WP_283078836.1">
    <property type="nucleotide sequence ID" value="NZ_CP121671.1"/>
</dbReference>
<evidence type="ECO:0000256" key="2">
    <source>
        <dbReference type="ARBA" id="ARBA00022475"/>
    </source>
</evidence>
<evidence type="ECO:0000256" key="5">
    <source>
        <dbReference type="ARBA" id="ARBA00023136"/>
    </source>
</evidence>
<evidence type="ECO:0000256" key="1">
    <source>
        <dbReference type="ARBA" id="ARBA00004651"/>
    </source>
</evidence>
<keyword evidence="2" id="KW-1003">Cell membrane</keyword>
<feature type="transmembrane region" description="Helical" evidence="6">
    <location>
        <begin position="117"/>
        <end position="137"/>
    </location>
</feature>
<feature type="transmembrane region" description="Helical" evidence="6">
    <location>
        <begin position="30"/>
        <end position="54"/>
    </location>
</feature>
<evidence type="ECO:0000313" key="9">
    <source>
        <dbReference type="Proteomes" id="UP001221597"/>
    </source>
</evidence>
<feature type="transmembrane region" description="Helical" evidence="6">
    <location>
        <begin position="389"/>
        <end position="411"/>
    </location>
</feature>
<feature type="domain" description="Na+/H+ antiporter NhaC-like C-terminal" evidence="7">
    <location>
        <begin position="166"/>
        <end position="492"/>
    </location>
</feature>
<dbReference type="EMBL" id="CP121671">
    <property type="protein sequence ID" value="WFT76893.1"/>
    <property type="molecule type" value="Genomic_DNA"/>
</dbReference>
<feature type="transmembrane region" description="Helical" evidence="6">
    <location>
        <begin position="6"/>
        <end position="23"/>
    </location>
</feature>
<gene>
    <name evidence="8" type="ORF">P9989_04800</name>
</gene>
<evidence type="ECO:0000259" key="7">
    <source>
        <dbReference type="Pfam" id="PF03553"/>
    </source>
</evidence>
<reference evidence="8 9" key="1">
    <citation type="submission" date="2023-04" db="EMBL/GenBank/DDBJ databases">
        <title>Genome sequence of Halobacillus naozhouensis KACC 21980.</title>
        <authorList>
            <person name="Kim S."/>
            <person name="Heo J."/>
            <person name="Kwon S.-W."/>
        </authorList>
    </citation>
    <scope>NUCLEOTIDE SEQUENCE [LARGE SCALE GENOMIC DNA]</scope>
    <source>
        <strain evidence="8 9">KCTC 13234</strain>
    </source>
</reference>
<dbReference type="PANTHER" id="PTHR43478">
    <property type="entry name" value="NA+/H+ ANTIPORTER-RELATED"/>
    <property type="match status" value="1"/>
</dbReference>
<feature type="transmembrane region" description="Helical" evidence="6">
    <location>
        <begin position="473"/>
        <end position="490"/>
    </location>
</feature>
<organism evidence="8 9">
    <name type="scientific">Halobacillus naozhouensis</name>
    <dbReference type="NCBI Taxonomy" id="554880"/>
    <lineage>
        <taxon>Bacteria</taxon>
        <taxon>Bacillati</taxon>
        <taxon>Bacillota</taxon>
        <taxon>Bacilli</taxon>
        <taxon>Bacillales</taxon>
        <taxon>Bacillaceae</taxon>
        <taxon>Halobacillus</taxon>
    </lineage>
</organism>
<feature type="transmembrane region" description="Helical" evidence="6">
    <location>
        <begin position="350"/>
        <end position="369"/>
    </location>
</feature>
<dbReference type="Proteomes" id="UP001221597">
    <property type="component" value="Chromosome"/>
</dbReference>
<keyword evidence="4 6" id="KW-1133">Transmembrane helix</keyword>
<dbReference type="Pfam" id="PF03553">
    <property type="entry name" value="Na_H_antiporter"/>
    <property type="match status" value="1"/>
</dbReference>
<evidence type="ECO:0000256" key="6">
    <source>
        <dbReference type="SAM" id="Phobius"/>
    </source>
</evidence>
<proteinExistence type="predicted"/>
<comment type="subcellular location">
    <subcellularLocation>
        <location evidence="1">Cell membrane</location>
        <topology evidence="1">Multi-pass membrane protein</topology>
    </subcellularLocation>
</comment>
<protein>
    <submittedName>
        <fullName evidence="8">Na+/H+ antiporter NhaC family protein</fullName>
    </submittedName>
</protein>
<feature type="transmembrane region" description="Helical" evidence="6">
    <location>
        <begin position="268"/>
        <end position="288"/>
    </location>
</feature>
<keyword evidence="5 6" id="KW-0472">Membrane</keyword>
<feature type="transmembrane region" description="Helical" evidence="6">
    <location>
        <begin position="201"/>
        <end position="224"/>
    </location>
</feature>